<accession>A0A4V6XZL7</accession>
<evidence type="ECO:0000313" key="3">
    <source>
        <dbReference type="EMBL" id="TKT09503.1"/>
    </source>
</evidence>
<gene>
    <name evidence="3" type="ORF">E4U92_12770</name>
</gene>
<feature type="domain" description="GNAT-like C-terminal" evidence="2">
    <location>
        <begin position="139"/>
        <end position="297"/>
    </location>
</feature>
<dbReference type="EMBL" id="SZPR01000011">
    <property type="protein sequence ID" value="TKT09503.1"/>
    <property type="molecule type" value="Genomic_DNA"/>
</dbReference>
<comment type="caution">
    <text evidence="3">The sequence shown here is derived from an EMBL/GenBank/DDBJ whole genome shotgun (WGS) entry which is preliminary data.</text>
</comment>
<dbReference type="InterPro" id="IPR041644">
    <property type="entry name" value="GNAT_C"/>
</dbReference>
<protein>
    <submittedName>
        <fullName evidence="3">Acyltransferase</fullName>
    </submittedName>
</protein>
<dbReference type="Gene3D" id="3.40.630.120">
    <property type="match status" value="1"/>
</dbReference>
<evidence type="ECO:0000313" key="4">
    <source>
        <dbReference type="Proteomes" id="UP000308632"/>
    </source>
</evidence>
<name>A0A4V6XZL7_STRGB</name>
<evidence type="ECO:0000259" key="1">
    <source>
        <dbReference type="Pfam" id="PF18082"/>
    </source>
</evidence>
<reference evidence="3 4" key="1">
    <citation type="submission" date="2019-04" db="EMBL/GenBank/DDBJ databases">
        <title>Streptomyces lasaliensis sp.nov., an Actinomycete isolated from soil which produces the polyether antibiotic lasalocid.</title>
        <authorList>
            <person name="Erwin G."/>
            <person name="Haber C."/>
        </authorList>
    </citation>
    <scope>NUCLEOTIDE SEQUENCE [LARGE SCALE GENOMIC DNA]</scope>
    <source>
        <strain evidence="3 4">DSM 40089</strain>
    </source>
</reference>
<organism evidence="3 4">
    <name type="scientific">Streptomyces galbus</name>
    <dbReference type="NCBI Taxonomy" id="33898"/>
    <lineage>
        <taxon>Bacteria</taxon>
        <taxon>Bacillati</taxon>
        <taxon>Actinomycetota</taxon>
        <taxon>Actinomycetes</taxon>
        <taxon>Kitasatosporales</taxon>
        <taxon>Streptomycetaceae</taxon>
        <taxon>Streptomyces</taxon>
    </lineage>
</organism>
<dbReference type="InterPro" id="IPR041273">
    <property type="entry name" value="NAT_N"/>
</dbReference>
<proteinExistence type="predicted"/>
<feature type="domain" description="N-acyltransferase N-terminal" evidence="1">
    <location>
        <begin position="6"/>
        <end position="137"/>
    </location>
</feature>
<dbReference type="Proteomes" id="UP000308632">
    <property type="component" value="Unassembled WGS sequence"/>
</dbReference>
<keyword evidence="3" id="KW-0012">Acyltransferase</keyword>
<dbReference type="AlphaFoldDB" id="A0A4V6XZL7"/>
<sequence length="308" mass="34226">MLPEPDELAGALLDLAVPHEDIDTAARLSRRVADDPEALACLERSVALLVADMGTVRAPVELPAYAGRCGATARYFPLYVFAAALPYVRAYHRDLGVPEEISRRTLADVGRGVALHRRRHGTGGLLKPRWLYLHFHGELYHLGRLQFQRTRIGSWTGDAAAAAGLPVGLGDPALGVHVPDFLGPLTPAACDRSVALARAFFARHFPREPYAVATCGSWLLDPQLKRYLPADSHIVRFQDRFRLSHLPDEPQDLTPVRYVFGTTDVPLDRLPRRTRLERAVVDHLRGGGHWYVGHGWFGWEETRTDSNG</sequence>
<dbReference type="GO" id="GO:0016746">
    <property type="term" value="F:acyltransferase activity"/>
    <property type="evidence" value="ECO:0007669"/>
    <property type="project" value="UniProtKB-KW"/>
</dbReference>
<evidence type="ECO:0000259" key="2">
    <source>
        <dbReference type="Pfam" id="PF18164"/>
    </source>
</evidence>
<dbReference type="RefSeq" id="WP_137300449.1">
    <property type="nucleotide sequence ID" value="NZ_BMVD01000002.1"/>
</dbReference>
<keyword evidence="3" id="KW-0808">Transferase</keyword>
<dbReference type="Pfam" id="PF18082">
    <property type="entry name" value="NAT_N"/>
    <property type="match status" value="1"/>
</dbReference>
<dbReference type="Pfam" id="PF18164">
    <property type="entry name" value="GNAT_C"/>
    <property type="match status" value="1"/>
</dbReference>